<comment type="caution">
    <text evidence="1">The sequence shown here is derived from an EMBL/GenBank/DDBJ whole genome shotgun (WGS) entry which is preliminary data.</text>
</comment>
<reference evidence="1 2" key="1">
    <citation type="submission" date="2017-08" db="EMBL/GenBank/DDBJ databases">
        <title>Infants hospitalized years apart are colonized by the same room-sourced microbial strains.</title>
        <authorList>
            <person name="Brooks B."/>
            <person name="Olm M.R."/>
            <person name="Firek B.A."/>
            <person name="Baker R."/>
            <person name="Thomas B.C."/>
            <person name="Morowitz M.J."/>
            <person name="Banfield J.F."/>
        </authorList>
    </citation>
    <scope>NUCLEOTIDE SEQUENCE [LARGE SCALE GENOMIC DNA]</scope>
    <source>
        <strain evidence="1">S2_006_000_R2_64</strain>
    </source>
</reference>
<organism evidence="1 2">
    <name type="scientific">Micavibrio aeruginosavorus</name>
    <dbReference type="NCBI Taxonomy" id="349221"/>
    <lineage>
        <taxon>Bacteria</taxon>
        <taxon>Pseudomonadati</taxon>
        <taxon>Bdellovibrionota</taxon>
        <taxon>Bdellovibrionia</taxon>
        <taxon>Bdellovibrionales</taxon>
        <taxon>Pseudobdellovibrionaceae</taxon>
        <taxon>Micavibrio</taxon>
    </lineage>
</organism>
<dbReference type="Proteomes" id="UP000249739">
    <property type="component" value="Unassembled WGS sequence"/>
</dbReference>
<proteinExistence type="predicted"/>
<gene>
    <name evidence="1" type="ORF">DI586_09885</name>
</gene>
<dbReference type="AlphaFoldDB" id="A0A2W5FKZ5"/>
<evidence type="ECO:0000313" key="2">
    <source>
        <dbReference type="Proteomes" id="UP000249739"/>
    </source>
</evidence>
<evidence type="ECO:0000313" key="1">
    <source>
        <dbReference type="EMBL" id="PZP54457.1"/>
    </source>
</evidence>
<protein>
    <submittedName>
        <fullName evidence="1">Uncharacterized protein</fullName>
    </submittedName>
</protein>
<accession>A0A2W5FKZ5</accession>
<sequence length="61" mass="7217">MEIEMNDTKPRSEIWSKLAQGNTDAKKLVDQSWSRRIADAETIEQRKAIENCRRIYGQFYP</sequence>
<name>A0A2W5FKZ5_9BACT</name>
<dbReference type="EMBL" id="QFOT01000137">
    <property type="protein sequence ID" value="PZP54457.1"/>
    <property type="molecule type" value="Genomic_DNA"/>
</dbReference>